<dbReference type="InterPro" id="IPR036388">
    <property type="entry name" value="WH-like_DNA-bd_sf"/>
</dbReference>
<proteinExistence type="inferred from homology"/>
<dbReference type="GO" id="GO:0006351">
    <property type="term" value="P:DNA-templated transcription"/>
    <property type="evidence" value="ECO:0007669"/>
    <property type="project" value="TreeGrafter"/>
</dbReference>
<keyword evidence="4" id="KW-0804">Transcription</keyword>
<dbReference type="PROSITE" id="PS50931">
    <property type="entry name" value="HTH_LYSR"/>
    <property type="match status" value="1"/>
</dbReference>
<comment type="similarity">
    <text evidence="1">Belongs to the LysR transcriptional regulatory family.</text>
</comment>
<dbReference type="PRINTS" id="PR00039">
    <property type="entry name" value="HTHLYSR"/>
</dbReference>
<feature type="domain" description="HTH lysR-type" evidence="5">
    <location>
        <begin position="1"/>
        <end position="59"/>
    </location>
</feature>
<evidence type="ECO:0000313" key="7">
    <source>
        <dbReference type="Proteomes" id="UP001268036"/>
    </source>
</evidence>
<dbReference type="Gene3D" id="3.40.190.290">
    <property type="match status" value="1"/>
</dbReference>
<protein>
    <submittedName>
        <fullName evidence="6">DNA-binding transcriptional LysR family regulator</fullName>
    </submittedName>
</protein>
<dbReference type="Pfam" id="PF03466">
    <property type="entry name" value="LysR_substrate"/>
    <property type="match status" value="1"/>
</dbReference>
<evidence type="ECO:0000256" key="4">
    <source>
        <dbReference type="ARBA" id="ARBA00023163"/>
    </source>
</evidence>
<dbReference type="SUPFAM" id="SSF46785">
    <property type="entry name" value="Winged helix' DNA-binding domain"/>
    <property type="match status" value="1"/>
</dbReference>
<accession>A0AAJ2BSL1</accession>
<gene>
    <name evidence="6" type="ORF">QE440_004612</name>
</gene>
<dbReference type="CDD" id="cd08471">
    <property type="entry name" value="PBP2_CrgA_like_2"/>
    <property type="match status" value="1"/>
</dbReference>
<evidence type="ECO:0000256" key="3">
    <source>
        <dbReference type="ARBA" id="ARBA00023125"/>
    </source>
</evidence>
<comment type="caution">
    <text evidence="6">The sequence shown here is derived from an EMBL/GenBank/DDBJ whole genome shotgun (WGS) entry which is preliminary data.</text>
</comment>
<dbReference type="RefSeq" id="WP_309761883.1">
    <property type="nucleotide sequence ID" value="NZ_JAVJAF010000001.1"/>
</dbReference>
<dbReference type="SUPFAM" id="SSF53850">
    <property type="entry name" value="Periplasmic binding protein-like II"/>
    <property type="match status" value="1"/>
</dbReference>
<dbReference type="InterPro" id="IPR000847">
    <property type="entry name" value="LysR_HTH_N"/>
</dbReference>
<name>A0AAJ2BSL1_9PSED</name>
<dbReference type="EMBL" id="JAVJAF010000001">
    <property type="protein sequence ID" value="MDR6236871.1"/>
    <property type="molecule type" value="Genomic_DNA"/>
</dbReference>
<evidence type="ECO:0000256" key="1">
    <source>
        <dbReference type="ARBA" id="ARBA00009437"/>
    </source>
</evidence>
<dbReference type="Gene3D" id="1.10.10.10">
    <property type="entry name" value="Winged helix-like DNA-binding domain superfamily/Winged helix DNA-binding domain"/>
    <property type="match status" value="1"/>
</dbReference>
<reference evidence="6" key="1">
    <citation type="submission" date="2023-08" db="EMBL/GenBank/DDBJ databases">
        <title>Functional and genomic diversity of the sorghum phyllosphere microbiome.</title>
        <authorList>
            <person name="Shade A."/>
        </authorList>
    </citation>
    <scope>NUCLEOTIDE SEQUENCE</scope>
    <source>
        <strain evidence="6">SORGH_AS_0201</strain>
    </source>
</reference>
<keyword evidence="2" id="KW-0805">Transcription regulation</keyword>
<dbReference type="PANTHER" id="PTHR30537">
    <property type="entry name" value="HTH-TYPE TRANSCRIPTIONAL REGULATOR"/>
    <property type="match status" value="1"/>
</dbReference>
<evidence type="ECO:0000259" key="5">
    <source>
        <dbReference type="PROSITE" id="PS50931"/>
    </source>
</evidence>
<dbReference type="InterPro" id="IPR036390">
    <property type="entry name" value="WH_DNA-bd_sf"/>
</dbReference>
<evidence type="ECO:0000313" key="6">
    <source>
        <dbReference type="EMBL" id="MDR6236871.1"/>
    </source>
</evidence>
<dbReference type="GO" id="GO:0043565">
    <property type="term" value="F:sequence-specific DNA binding"/>
    <property type="evidence" value="ECO:0007669"/>
    <property type="project" value="TreeGrafter"/>
</dbReference>
<dbReference type="GO" id="GO:0003700">
    <property type="term" value="F:DNA-binding transcription factor activity"/>
    <property type="evidence" value="ECO:0007669"/>
    <property type="project" value="InterPro"/>
</dbReference>
<dbReference type="PANTHER" id="PTHR30537:SF5">
    <property type="entry name" value="HTH-TYPE TRANSCRIPTIONAL ACTIVATOR TTDR-RELATED"/>
    <property type="match status" value="1"/>
</dbReference>
<dbReference type="Proteomes" id="UP001268036">
    <property type="component" value="Unassembled WGS sequence"/>
</dbReference>
<dbReference type="InterPro" id="IPR058163">
    <property type="entry name" value="LysR-type_TF_proteobact-type"/>
</dbReference>
<dbReference type="FunFam" id="1.10.10.10:FF:000001">
    <property type="entry name" value="LysR family transcriptional regulator"/>
    <property type="match status" value="1"/>
</dbReference>
<dbReference type="Pfam" id="PF00126">
    <property type="entry name" value="HTH_1"/>
    <property type="match status" value="1"/>
</dbReference>
<dbReference type="InterPro" id="IPR005119">
    <property type="entry name" value="LysR_subst-bd"/>
</dbReference>
<evidence type="ECO:0000256" key="2">
    <source>
        <dbReference type="ARBA" id="ARBA00023015"/>
    </source>
</evidence>
<sequence length="301" mass="32927">MDRWQAMRVFVKVAETQSFARTARELHLSAPAVTRMVAGLEDLIGARLLVRTTRSVKPTEAGVRYLQDCRRILDEIAEAELAAAGHQAKPSGTLAITAPVLFGQLHVLPLVLEFLGRHPQMRVRTLFVDRQVNLLDEGLDVALRIGQLPDSGFTAIQVGRMRRVVCASPAYLEAQGTPTTPAALREHRILASQGAWASPEWRFARGQRVVVDPLLQCNTNEAAITAAKAGWGLTRALHYQIAPALAEGALRIVLEDHEDSPLPVHLVYPEGRQAAAKVRAFVELAVARLRSDPLLGRGFVG</sequence>
<organism evidence="6 7">
    <name type="scientific">Pseudomonas oryzihabitans</name>
    <dbReference type="NCBI Taxonomy" id="47885"/>
    <lineage>
        <taxon>Bacteria</taxon>
        <taxon>Pseudomonadati</taxon>
        <taxon>Pseudomonadota</taxon>
        <taxon>Gammaproteobacteria</taxon>
        <taxon>Pseudomonadales</taxon>
        <taxon>Pseudomonadaceae</taxon>
        <taxon>Pseudomonas</taxon>
    </lineage>
</organism>
<keyword evidence="3 6" id="KW-0238">DNA-binding</keyword>
<dbReference type="AlphaFoldDB" id="A0AAJ2BSL1"/>